<sequence length="202" mass="23385">MTSIRSVPHQPGTRFTFAVKRYWTTVRPGWKVVRAAGTFWSLPPGTLNHMSIEEILKFAALADRRQRASFSAVAQCTEERKTRNACERGIYWTGQKAFQVGMCQDRCIVTPFQGDYGGTFFTGIFVSFPDAPEKDYYLATPKDVTMATFYKYLLFYKEHIGIHPVQEDWYYHNSLPYGRDRRLARCSMKNFESTPVQFALEI</sequence>
<organism evidence="1 2">
    <name type="scientific">Erwinia phage vB_EamM_Asesino</name>
    <dbReference type="NCBI Taxonomy" id="1883370"/>
    <lineage>
        <taxon>Viruses</taxon>
        <taxon>Duplodnaviria</taxon>
        <taxon>Heunggongvirae</taxon>
        <taxon>Uroviricota</taxon>
        <taxon>Caudoviricetes</taxon>
        <taxon>Chimalliviridae</taxon>
        <taxon>Erskinevirus</taxon>
        <taxon>Erskinevirus asesino</taxon>
    </lineage>
</organism>
<dbReference type="OrthoDB" id="15677at10239"/>
<reference evidence="1" key="1">
    <citation type="submission" date="2016-06" db="EMBL/GenBank/DDBJ databases">
        <authorList>
            <person name="Berg J.A."/>
            <person name="Hyde J.R."/>
            <person name="Breakwell D.P."/>
            <person name="Hope S."/>
            <person name="Grose J.H."/>
        </authorList>
    </citation>
    <scope>NUCLEOTIDE SEQUENCE [LARGE SCALE GENOMIC DNA]</scope>
</reference>
<dbReference type="Proteomes" id="UP000202181">
    <property type="component" value="Segment"/>
</dbReference>
<keyword evidence="2" id="KW-1185">Reference proteome</keyword>
<evidence type="ECO:0000313" key="2">
    <source>
        <dbReference type="Proteomes" id="UP000202181"/>
    </source>
</evidence>
<name>A0A1B2IA80_9CAUD</name>
<gene>
    <name evidence="1" type="ORF">ASESINO_112</name>
</gene>
<evidence type="ECO:0000313" key="1">
    <source>
        <dbReference type="EMBL" id="ANZ48125.1"/>
    </source>
</evidence>
<dbReference type="KEGG" id="vg:29057062"/>
<dbReference type="RefSeq" id="YP_009290730.1">
    <property type="nucleotide sequence ID" value="NC_031107.2"/>
</dbReference>
<dbReference type="EMBL" id="KX397364">
    <property type="protein sequence ID" value="ANZ48125.1"/>
    <property type="molecule type" value="Genomic_DNA"/>
</dbReference>
<dbReference type="GeneID" id="29057062"/>
<proteinExistence type="predicted"/>
<accession>A0A1B2IA80</accession>
<protein>
    <submittedName>
        <fullName evidence="1">Uncharacterized protein</fullName>
    </submittedName>
</protein>